<evidence type="ECO:0000256" key="1">
    <source>
        <dbReference type="SAM" id="Phobius"/>
    </source>
</evidence>
<dbReference type="EMBL" id="JBGFUD010000482">
    <property type="protein sequence ID" value="MFH4974622.1"/>
    <property type="molecule type" value="Genomic_DNA"/>
</dbReference>
<reference evidence="2 3" key="1">
    <citation type="submission" date="2024-08" db="EMBL/GenBank/DDBJ databases">
        <title>Gnathostoma spinigerum genome.</title>
        <authorList>
            <person name="Gonzalez-Bertolin B."/>
            <person name="Monzon S."/>
            <person name="Zaballos A."/>
            <person name="Jimenez P."/>
            <person name="Dekumyoy P."/>
            <person name="Varona S."/>
            <person name="Cuesta I."/>
            <person name="Sumanam S."/>
            <person name="Adisakwattana P."/>
            <person name="Gasser R.B."/>
            <person name="Hernandez-Gonzalez A."/>
            <person name="Young N.D."/>
            <person name="Perteguer M.J."/>
        </authorList>
    </citation>
    <scope>NUCLEOTIDE SEQUENCE [LARGE SCALE GENOMIC DNA]</scope>
    <source>
        <strain evidence="2">AL3</strain>
        <tissue evidence="2">Liver</tissue>
    </source>
</reference>
<evidence type="ECO:0000313" key="3">
    <source>
        <dbReference type="Proteomes" id="UP001608902"/>
    </source>
</evidence>
<sequence length="127" mass="14957">MELISFNKWSLNNDILHTDSVKKESKDKEEYEESNYDEKLFNDISTFFTSYSWGPLEYYKEKPAREQLSPEFVQNRQYLLMVMIMCTLAALSCVVLLHCAKGALKNWKYAVTKLRNVSKLPLFQGQR</sequence>
<organism evidence="2 3">
    <name type="scientific">Gnathostoma spinigerum</name>
    <dbReference type="NCBI Taxonomy" id="75299"/>
    <lineage>
        <taxon>Eukaryota</taxon>
        <taxon>Metazoa</taxon>
        <taxon>Ecdysozoa</taxon>
        <taxon>Nematoda</taxon>
        <taxon>Chromadorea</taxon>
        <taxon>Rhabditida</taxon>
        <taxon>Spirurina</taxon>
        <taxon>Gnathostomatomorpha</taxon>
        <taxon>Gnathostomatoidea</taxon>
        <taxon>Gnathostomatidae</taxon>
        <taxon>Gnathostoma</taxon>
    </lineage>
</organism>
<gene>
    <name evidence="2" type="ORF">AB6A40_001331</name>
</gene>
<accession>A0ABD6E615</accession>
<dbReference type="Proteomes" id="UP001608902">
    <property type="component" value="Unassembled WGS sequence"/>
</dbReference>
<keyword evidence="1" id="KW-0472">Membrane</keyword>
<name>A0ABD6E615_9BILA</name>
<proteinExistence type="predicted"/>
<feature type="transmembrane region" description="Helical" evidence="1">
    <location>
        <begin position="78"/>
        <end position="99"/>
    </location>
</feature>
<comment type="caution">
    <text evidence="2">The sequence shown here is derived from an EMBL/GenBank/DDBJ whole genome shotgun (WGS) entry which is preliminary data.</text>
</comment>
<keyword evidence="1" id="KW-1133">Transmembrane helix</keyword>
<keyword evidence="1" id="KW-0812">Transmembrane</keyword>
<protein>
    <submittedName>
        <fullName evidence="2">Uncharacterized protein</fullName>
    </submittedName>
</protein>
<evidence type="ECO:0000313" key="2">
    <source>
        <dbReference type="EMBL" id="MFH4974622.1"/>
    </source>
</evidence>
<keyword evidence="3" id="KW-1185">Reference proteome</keyword>
<dbReference type="AlphaFoldDB" id="A0ABD6E615"/>